<dbReference type="SUPFAM" id="SSF55729">
    <property type="entry name" value="Acyl-CoA N-acyltransferases (Nat)"/>
    <property type="match status" value="1"/>
</dbReference>
<evidence type="ECO:0000313" key="5">
    <source>
        <dbReference type="Proteomes" id="UP000032702"/>
    </source>
</evidence>
<evidence type="ECO:0000259" key="1">
    <source>
        <dbReference type="PROSITE" id="PS51186"/>
    </source>
</evidence>
<dbReference type="KEGG" id="sur:STAUR_6664"/>
<evidence type="ECO:0000313" key="3">
    <source>
        <dbReference type="EMBL" id="EAU69226.1"/>
    </source>
</evidence>
<dbReference type="EMBL" id="CP002271">
    <property type="protein sequence ID" value="ADO74421.1"/>
    <property type="molecule type" value="Genomic_DNA"/>
</dbReference>
<dbReference type="Proteomes" id="UP000032702">
    <property type="component" value="Unassembled WGS sequence"/>
</dbReference>
<dbReference type="Proteomes" id="UP000001351">
    <property type="component" value="Chromosome"/>
</dbReference>
<evidence type="ECO:0000313" key="4">
    <source>
        <dbReference type="Proteomes" id="UP000001351"/>
    </source>
</evidence>
<dbReference type="EMBL" id="AAMD01000007">
    <property type="protein sequence ID" value="EAU69226.1"/>
    <property type="molecule type" value="Genomic_DNA"/>
</dbReference>
<keyword evidence="3" id="KW-0808">Transferase</keyword>
<evidence type="ECO:0000313" key="2">
    <source>
        <dbReference type="EMBL" id="ADO74421.1"/>
    </source>
</evidence>
<dbReference type="Pfam" id="PF13302">
    <property type="entry name" value="Acetyltransf_3"/>
    <property type="match status" value="1"/>
</dbReference>
<accession>Q09BY5</accession>
<dbReference type="STRING" id="378806.STAUR_6664"/>
<gene>
    <name evidence="2" type="ordered locus">STAUR_6664</name>
    <name evidence="3" type="ORF">STIAU_8053</name>
</gene>
<dbReference type="GO" id="GO:0016747">
    <property type="term" value="F:acyltransferase activity, transferring groups other than amino-acyl groups"/>
    <property type="evidence" value="ECO:0007669"/>
    <property type="project" value="InterPro"/>
</dbReference>
<dbReference type="PANTHER" id="PTHR43415">
    <property type="entry name" value="SPERMIDINE N(1)-ACETYLTRANSFERASE"/>
    <property type="match status" value="1"/>
</dbReference>
<keyword evidence="4" id="KW-1185">Reference proteome</keyword>
<protein>
    <submittedName>
        <fullName evidence="3">Acetyltransferase, gnat family</fullName>
    </submittedName>
    <submittedName>
        <fullName evidence="2">GCN5-like N-acetyltransferase</fullName>
    </submittedName>
</protein>
<dbReference type="HOGENOM" id="CLU_013985_3_2_7"/>
<dbReference type="PROSITE" id="PS51186">
    <property type="entry name" value="GNAT"/>
    <property type="match status" value="1"/>
</dbReference>
<dbReference type="AlphaFoldDB" id="Q09BY5"/>
<organism evidence="3 5">
    <name type="scientific">Stigmatella aurantiaca (strain DW4/3-1)</name>
    <dbReference type="NCBI Taxonomy" id="378806"/>
    <lineage>
        <taxon>Bacteria</taxon>
        <taxon>Pseudomonadati</taxon>
        <taxon>Myxococcota</taxon>
        <taxon>Myxococcia</taxon>
        <taxon>Myxococcales</taxon>
        <taxon>Cystobacterineae</taxon>
        <taxon>Archangiaceae</taxon>
        <taxon>Stigmatella</taxon>
    </lineage>
</organism>
<dbReference type="Gene3D" id="3.40.630.30">
    <property type="match status" value="1"/>
</dbReference>
<proteinExistence type="predicted"/>
<dbReference type="OrthoDB" id="9795206at2"/>
<dbReference type="InterPro" id="IPR016181">
    <property type="entry name" value="Acyl_CoA_acyltransferase"/>
</dbReference>
<dbReference type="InterPro" id="IPR000182">
    <property type="entry name" value="GNAT_dom"/>
</dbReference>
<dbReference type="RefSeq" id="WP_002610775.1">
    <property type="nucleotide sequence ID" value="NC_014623.1"/>
</dbReference>
<dbReference type="PANTHER" id="PTHR43415:SF3">
    <property type="entry name" value="GNAT-FAMILY ACETYLTRANSFERASE"/>
    <property type="match status" value="1"/>
</dbReference>
<sequence length="184" mass="21091">MKNPFLIGPRLYFRPIEREDAPQLAVFVNDPSVRRLLLLHRPLNVAQEYAFVESLERDQHQVVLGIARHESPELIGVTNLFGLDFRSRRAEFGLIIGDRSQWGQGYGTEATRMMLDYGFGTLNLNRVWLQVFAHHAAGIRAYEKAGFRREGVQREQHYAEGTFVDAVLMGILRAEWMPLTLPSP</sequence>
<name>Q09BY5_STIAD</name>
<feature type="domain" description="N-acetyltransferase" evidence="1">
    <location>
        <begin position="11"/>
        <end position="174"/>
    </location>
</feature>
<reference evidence="3 5" key="1">
    <citation type="submission" date="2006-04" db="EMBL/GenBank/DDBJ databases">
        <authorList>
            <person name="Nierman W.C."/>
        </authorList>
    </citation>
    <scope>NUCLEOTIDE SEQUENCE [LARGE SCALE GENOMIC DNA]</scope>
    <source>
        <strain evidence="3 5">DW4/3-1</strain>
    </source>
</reference>
<reference evidence="2 4" key="2">
    <citation type="journal article" date="2011" name="Mol. Biol. Evol.">
        <title>Comparative genomic analysis of fruiting body formation in Myxococcales.</title>
        <authorList>
            <person name="Huntley S."/>
            <person name="Hamann N."/>
            <person name="Wegener-Feldbrugge S."/>
            <person name="Treuner-Lange A."/>
            <person name="Kube M."/>
            <person name="Reinhardt R."/>
            <person name="Klages S."/>
            <person name="Muller R."/>
            <person name="Ronning C.M."/>
            <person name="Nierman W.C."/>
            <person name="Sogaard-Andersen L."/>
        </authorList>
    </citation>
    <scope>NUCLEOTIDE SEQUENCE [LARGE SCALE GENOMIC DNA]</scope>
    <source>
        <strain evidence="2 4">DW4/3-1</strain>
    </source>
</reference>
<dbReference type="eggNOG" id="COG1670">
    <property type="taxonomic scope" value="Bacteria"/>
</dbReference>